<dbReference type="PANTHER" id="PTHR11014">
    <property type="entry name" value="PEPTIDASE M20 FAMILY MEMBER"/>
    <property type="match status" value="1"/>
</dbReference>
<gene>
    <name evidence="4" type="ORF">DWV00_11625</name>
</gene>
<feature type="binding site" evidence="2">
    <location>
        <position position="367"/>
    </location>
    <ligand>
        <name>Mn(2+)</name>
        <dbReference type="ChEBI" id="CHEBI:29035"/>
        <label>2</label>
    </ligand>
</feature>
<dbReference type="InterPro" id="IPR011650">
    <property type="entry name" value="Peptidase_M20_dimer"/>
</dbReference>
<dbReference type="GO" id="GO:0019877">
    <property type="term" value="P:diaminopimelate biosynthetic process"/>
    <property type="evidence" value="ECO:0007669"/>
    <property type="project" value="UniProtKB-ARBA"/>
</dbReference>
<evidence type="ECO:0000256" key="1">
    <source>
        <dbReference type="ARBA" id="ARBA00022801"/>
    </source>
</evidence>
<evidence type="ECO:0000259" key="3">
    <source>
        <dbReference type="Pfam" id="PF07687"/>
    </source>
</evidence>
<dbReference type="Pfam" id="PF07687">
    <property type="entry name" value="M20_dimer"/>
    <property type="match status" value="1"/>
</dbReference>
<feature type="binding site" evidence="2">
    <location>
        <position position="108"/>
    </location>
    <ligand>
        <name>Mn(2+)</name>
        <dbReference type="ChEBI" id="CHEBI:29035"/>
        <label>2</label>
    </ligand>
</feature>
<dbReference type="NCBIfam" id="TIGR01891">
    <property type="entry name" value="amidohydrolases"/>
    <property type="match status" value="1"/>
</dbReference>
<evidence type="ECO:0000313" key="5">
    <source>
        <dbReference type="Proteomes" id="UP000256838"/>
    </source>
</evidence>
<dbReference type="InterPro" id="IPR036264">
    <property type="entry name" value="Bact_exopeptidase_dim_dom"/>
</dbReference>
<keyword evidence="5" id="KW-1185">Reference proteome</keyword>
<dbReference type="SUPFAM" id="SSF53187">
    <property type="entry name" value="Zn-dependent exopeptidases"/>
    <property type="match status" value="1"/>
</dbReference>
<protein>
    <submittedName>
        <fullName evidence="4">Amidohydrolase</fullName>
    </submittedName>
</protein>
<dbReference type="GO" id="GO:0046872">
    <property type="term" value="F:metal ion binding"/>
    <property type="evidence" value="ECO:0007669"/>
    <property type="project" value="UniProtKB-KW"/>
</dbReference>
<evidence type="ECO:0000256" key="2">
    <source>
        <dbReference type="PIRSR" id="PIRSR005962-1"/>
    </source>
</evidence>
<feature type="binding site" evidence="2">
    <location>
        <position position="141"/>
    </location>
    <ligand>
        <name>Mn(2+)</name>
        <dbReference type="ChEBI" id="CHEBI:29035"/>
        <label>2</label>
    </ligand>
</feature>
<proteinExistence type="predicted"/>
<dbReference type="PIRSF" id="PIRSF005962">
    <property type="entry name" value="Pept_M20D_amidohydro"/>
    <property type="match status" value="1"/>
</dbReference>
<sequence>MLLPDLSSIADIAPLESDLRQLRYALHCCPELAFEETQTAAMVASRLREYGYVVETGIAGTGVVGTLRLGSGARRIGIRADMDGLPIDELNTFDHKSRFSGRMHACGHDGHTAMLLGAARHLAERRRFDGTLHLIFQPAEEKGFDSGAKRMVEQGLFTRFPCDAVFAMHNHPGRPAGTFMFRKGPFLAAGDRVFIRIIGKGGHAARPHLTCDPIVAASSIVMALQTVVSRNVDPAKPAVVTIGKIAGGTAPNIIPGEVELSISVRSFDEDVRRLLKERITKLVHAQADSFGVTAHIDYAEGYPVVTNAAAETDLAIQVAKELVGDANVTENMEQLMGSEDFAYMLQACPGTFLRIGNGPHEGGRSLHSATYDFNDENLIVGAAFWARLVERYLQEYRARGSMHS</sequence>
<keyword evidence="2" id="KW-0479">Metal-binding</keyword>
<dbReference type="CDD" id="cd05666">
    <property type="entry name" value="M20_Acy1-like"/>
    <property type="match status" value="1"/>
</dbReference>
<evidence type="ECO:0000313" key="4">
    <source>
        <dbReference type="EMBL" id="RDU98895.1"/>
    </source>
</evidence>
<dbReference type="InterPro" id="IPR002933">
    <property type="entry name" value="Peptidase_M20"/>
</dbReference>
<dbReference type="FunFam" id="3.30.70.360:FF:000001">
    <property type="entry name" value="N-acetyldiaminopimelate deacetylase"/>
    <property type="match status" value="1"/>
</dbReference>
<dbReference type="Pfam" id="PF01546">
    <property type="entry name" value="Peptidase_M20"/>
    <property type="match status" value="1"/>
</dbReference>
<name>A0A3D8K229_9BURK</name>
<dbReference type="SUPFAM" id="SSF55031">
    <property type="entry name" value="Bacterial exopeptidase dimerisation domain"/>
    <property type="match status" value="1"/>
</dbReference>
<comment type="caution">
    <text evidence="4">The sequence shown here is derived from an EMBL/GenBank/DDBJ whole genome shotgun (WGS) entry which is preliminary data.</text>
</comment>
<dbReference type="InterPro" id="IPR017439">
    <property type="entry name" value="Amidohydrolase"/>
</dbReference>
<dbReference type="Proteomes" id="UP000256838">
    <property type="component" value="Unassembled WGS sequence"/>
</dbReference>
<keyword evidence="1 4" id="KW-0378">Hydrolase</keyword>
<keyword evidence="2" id="KW-0464">Manganese</keyword>
<dbReference type="RefSeq" id="WP_115533712.1">
    <property type="nucleotide sequence ID" value="NZ_QRGA01000006.1"/>
</dbReference>
<dbReference type="PANTHER" id="PTHR11014:SF63">
    <property type="entry name" value="METALLOPEPTIDASE, PUTATIVE (AFU_ORTHOLOGUE AFUA_6G09600)-RELATED"/>
    <property type="match status" value="1"/>
</dbReference>
<dbReference type="OrthoDB" id="8875216at2"/>
<feature type="binding site" evidence="2">
    <location>
        <position position="169"/>
    </location>
    <ligand>
        <name>Mn(2+)</name>
        <dbReference type="ChEBI" id="CHEBI:29035"/>
        <label>2</label>
    </ligand>
</feature>
<dbReference type="GO" id="GO:0050118">
    <property type="term" value="F:N-acetyldiaminopimelate deacetylase activity"/>
    <property type="evidence" value="ECO:0007669"/>
    <property type="project" value="UniProtKB-ARBA"/>
</dbReference>
<reference evidence="4 5" key="1">
    <citation type="submission" date="2018-08" db="EMBL/GenBank/DDBJ databases">
        <title>Paraburkholderia sp. DHOM06 isolated from forest soil.</title>
        <authorList>
            <person name="Gao Z.-H."/>
            <person name="Qiu L.-H."/>
        </authorList>
    </citation>
    <scope>NUCLEOTIDE SEQUENCE [LARGE SCALE GENOMIC DNA]</scope>
    <source>
        <strain evidence="4 5">DHOM06</strain>
    </source>
</reference>
<dbReference type="AlphaFoldDB" id="A0A3D8K229"/>
<feature type="binding site" evidence="2">
    <location>
        <position position="106"/>
    </location>
    <ligand>
        <name>Mn(2+)</name>
        <dbReference type="ChEBI" id="CHEBI:29035"/>
        <label>2</label>
    </ligand>
</feature>
<dbReference type="Gene3D" id="3.30.70.360">
    <property type="match status" value="1"/>
</dbReference>
<dbReference type="EMBL" id="QRGA01000006">
    <property type="protein sequence ID" value="RDU98895.1"/>
    <property type="molecule type" value="Genomic_DNA"/>
</dbReference>
<feature type="domain" description="Peptidase M20 dimerisation" evidence="3">
    <location>
        <begin position="195"/>
        <end position="286"/>
    </location>
</feature>
<accession>A0A3D8K229</accession>
<comment type="cofactor">
    <cofactor evidence="2">
        <name>Mn(2+)</name>
        <dbReference type="ChEBI" id="CHEBI:29035"/>
    </cofactor>
    <text evidence="2">The Mn(2+) ion enhances activity.</text>
</comment>
<dbReference type="Gene3D" id="3.40.630.10">
    <property type="entry name" value="Zn peptidases"/>
    <property type="match status" value="1"/>
</dbReference>
<organism evidence="4 5">
    <name type="scientific">Trinickia dinghuensis</name>
    <dbReference type="NCBI Taxonomy" id="2291023"/>
    <lineage>
        <taxon>Bacteria</taxon>
        <taxon>Pseudomonadati</taxon>
        <taxon>Pseudomonadota</taxon>
        <taxon>Betaproteobacteria</taxon>
        <taxon>Burkholderiales</taxon>
        <taxon>Burkholderiaceae</taxon>
        <taxon>Trinickia</taxon>
    </lineage>
</organism>